<keyword evidence="1" id="KW-0805">Transcription regulation</keyword>
<dbReference type="Pfam" id="PF02909">
    <property type="entry name" value="TetR_C_1"/>
    <property type="match status" value="1"/>
</dbReference>
<dbReference type="GO" id="GO:0003700">
    <property type="term" value="F:DNA-binding transcription factor activity"/>
    <property type="evidence" value="ECO:0007669"/>
    <property type="project" value="TreeGrafter"/>
</dbReference>
<dbReference type="SUPFAM" id="SSF48498">
    <property type="entry name" value="Tetracyclin repressor-like, C-terminal domain"/>
    <property type="match status" value="1"/>
</dbReference>
<dbReference type="Gene3D" id="1.10.10.60">
    <property type="entry name" value="Homeodomain-like"/>
    <property type="match status" value="1"/>
</dbReference>
<feature type="DNA-binding region" description="H-T-H motif" evidence="4">
    <location>
        <begin position="90"/>
        <end position="109"/>
    </location>
</feature>
<protein>
    <submittedName>
        <fullName evidence="7">TetR/AcrR family transcriptional regulator</fullName>
    </submittedName>
</protein>
<evidence type="ECO:0000256" key="5">
    <source>
        <dbReference type="SAM" id="MobiDB-lite"/>
    </source>
</evidence>
<dbReference type="GO" id="GO:0000976">
    <property type="term" value="F:transcription cis-regulatory region binding"/>
    <property type="evidence" value="ECO:0007669"/>
    <property type="project" value="TreeGrafter"/>
</dbReference>
<name>A0A6H9YWX0_9ACTN</name>
<keyword evidence="2 4" id="KW-0238">DNA-binding</keyword>
<dbReference type="OrthoDB" id="3818006at2"/>
<sequence>MRGERLGRGHRPLLSYGVRVDSHTVRENSHTVQVPVHCTRPRRGRRMAKRPTSVWTRPQKARREQPTLSRDQIVAATLELLDAEGLGGLSMRRLGTRLNAGATSVYWHVTNKDELLELALDHVMAEVRTPDPAAHGWRAAVIGYARSLRTMIHRHPWTVPLFGSRPMLGPNAARAMDGLLGACGQAGFSAYDLEYAQAVVNDYVIGAAGSEASWRANQEEFSTEDWMASMGPYLEVTGERHPRLTAHLREVWAKESGEVMDGRFTFGLGCLLDGLEARAQDRAPGVR</sequence>
<evidence type="ECO:0000256" key="3">
    <source>
        <dbReference type="ARBA" id="ARBA00023163"/>
    </source>
</evidence>
<dbReference type="PROSITE" id="PS50977">
    <property type="entry name" value="HTH_TETR_2"/>
    <property type="match status" value="1"/>
</dbReference>
<evidence type="ECO:0000313" key="7">
    <source>
        <dbReference type="EMBL" id="KAB2348491.1"/>
    </source>
</evidence>
<gene>
    <name evidence="7" type="ORF">F8566_17060</name>
</gene>
<dbReference type="AlphaFoldDB" id="A0A6H9YWX0"/>
<feature type="domain" description="HTH tetR-type" evidence="6">
    <location>
        <begin position="67"/>
        <end position="127"/>
    </location>
</feature>
<dbReference type="Gene3D" id="1.10.357.10">
    <property type="entry name" value="Tetracycline Repressor, domain 2"/>
    <property type="match status" value="1"/>
</dbReference>
<dbReference type="GO" id="GO:0045892">
    <property type="term" value="P:negative regulation of DNA-templated transcription"/>
    <property type="evidence" value="ECO:0007669"/>
    <property type="project" value="InterPro"/>
</dbReference>
<dbReference type="PANTHER" id="PTHR30055:SF151">
    <property type="entry name" value="TRANSCRIPTIONAL REGULATORY PROTEIN"/>
    <property type="match status" value="1"/>
</dbReference>
<dbReference type="InterPro" id="IPR023772">
    <property type="entry name" value="DNA-bd_HTH_TetR-type_CS"/>
</dbReference>
<comment type="caution">
    <text evidence="7">The sequence shown here is derived from an EMBL/GenBank/DDBJ whole genome shotgun (WGS) entry which is preliminary data.</text>
</comment>
<dbReference type="InterPro" id="IPR009057">
    <property type="entry name" value="Homeodomain-like_sf"/>
</dbReference>
<dbReference type="InterPro" id="IPR050109">
    <property type="entry name" value="HTH-type_TetR-like_transc_reg"/>
</dbReference>
<evidence type="ECO:0000256" key="4">
    <source>
        <dbReference type="PROSITE-ProRule" id="PRU00335"/>
    </source>
</evidence>
<dbReference type="InterPro" id="IPR036271">
    <property type="entry name" value="Tet_transcr_reg_TetR-rel_C_sf"/>
</dbReference>
<dbReference type="PROSITE" id="PS01081">
    <property type="entry name" value="HTH_TETR_1"/>
    <property type="match status" value="1"/>
</dbReference>
<reference evidence="7 8" key="1">
    <citation type="submission" date="2019-09" db="EMBL/GenBank/DDBJ databases">
        <title>Actinomadura physcomitrii sp. nov., a novel actinomycete isolated from moss [Physcomitrium sphaericum (Ludw) Fuernr].</title>
        <authorList>
            <person name="Zhuang X."/>
            <person name="Liu C."/>
        </authorList>
    </citation>
    <scope>NUCLEOTIDE SEQUENCE [LARGE SCALE GENOMIC DNA]</scope>
    <source>
        <strain evidence="7 8">HMC1</strain>
    </source>
</reference>
<proteinExistence type="predicted"/>
<dbReference type="EMBL" id="WBMT01000007">
    <property type="protein sequence ID" value="KAB2348491.1"/>
    <property type="molecule type" value="Genomic_DNA"/>
</dbReference>
<keyword evidence="8" id="KW-1185">Reference proteome</keyword>
<dbReference type="SUPFAM" id="SSF46689">
    <property type="entry name" value="Homeodomain-like"/>
    <property type="match status" value="1"/>
</dbReference>
<dbReference type="Pfam" id="PF00440">
    <property type="entry name" value="TetR_N"/>
    <property type="match status" value="1"/>
</dbReference>
<evidence type="ECO:0000256" key="2">
    <source>
        <dbReference type="ARBA" id="ARBA00023125"/>
    </source>
</evidence>
<dbReference type="InterPro" id="IPR004111">
    <property type="entry name" value="Repressor_TetR_C"/>
</dbReference>
<accession>A0A6H9YWX0</accession>
<dbReference type="PANTHER" id="PTHR30055">
    <property type="entry name" value="HTH-TYPE TRANSCRIPTIONAL REGULATOR RUTR"/>
    <property type="match status" value="1"/>
</dbReference>
<dbReference type="InterPro" id="IPR001647">
    <property type="entry name" value="HTH_TetR"/>
</dbReference>
<evidence type="ECO:0000259" key="6">
    <source>
        <dbReference type="PROSITE" id="PS50977"/>
    </source>
</evidence>
<keyword evidence="3" id="KW-0804">Transcription</keyword>
<feature type="region of interest" description="Disordered" evidence="5">
    <location>
        <begin position="42"/>
        <end position="67"/>
    </location>
</feature>
<evidence type="ECO:0000256" key="1">
    <source>
        <dbReference type="ARBA" id="ARBA00023015"/>
    </source>
</evidence>
<dbReference type="Proteomes" id="UP000468735">
    <property type="component" value="Unassembled WGS sequence"/>
</dbReference>
<evidence type="ECO:0000313" key="8">
    <source>
        <dbReference type="Proteomes" id="UP000468735"/>
    </source>
</evidence>
<organism evidence="7 8">
    <name type="scientific">Actinomadura rudentiformis</name>
    <dbReference type="NCBI Taxonomy" id="359158"/>
    <lineage>
        <taxon>Bacteria</taxon>
        <taxon>Bacillati</taxon>
        <taxon>Actinomycetota</taxon>
        <taxon>Actinomycetes</taxon>
        <taxon>Streptosporangiales</taxon>
        <taxon>Thermomonosporaceae</taxon>
        <taxon>Actinomadura</taxon>
    </lineage>
</organism>